<dbReference type="InterPro" id="IPR036086">
    <property type="entry name" value="ParB/Sulfiredoxin_sf"/>
</dbReference>
<organism evidence="2 3">
    <name type="scientific">Parendozoicomonas haliclonae</name>
    <dbReference type="NCBI Taxonomy" id="1960125"/>
    <lineage>
        <taxon>Bacteria</taxon>
        <taxon>Pseudomonadati</taxon>
        <taxon>Pseudomonadota</taxon>
        <taxon>Gammaproteobacteria</taxon>
        <taxon>Oceanospirillales</taxon>
        <taxon>Endozoicomonadaceae</taxon>
        <taxon>Parendozoicomonas</taxon>
    </lineage>
</organism>
<keyword evidence="3" id="KW-1185">Reference proteome</keyword>
<dbReference type="EMBL" id="FWPT01000005">
    <property type="protein sequence ID" value="SMA47377.1"/>
    <property type="molecule type" value="Genomic_DNA"/>
</dbReference>
<name>A0A1X7AKG5_9GAMM</name>
<evidence type="ECO:0000259" key="1">
    <source>
        <dbReference type="SMART" id="SM00470"/>
    </source>
</evidence>
<evidence type="ECO:0000313" key="3">
    <source>
        <dbReference type="Proteomes" id="UP000196573"/>
    </source>
</evidence>
<dbReference type="RefSeq" id="WP_087110151.1">
    <property type="nucleotide sequence ID" value="NZ_CBCSCN010000003.1"/>
</dbReference>
<protein>
    <submittedName>
        <fullName evidence="2">ParB-like nuclease domain protein</fullName>
    </submittedName>
</protein>
<feature type="domain" description="ParB-like N-terminal" evidence="1">
    <location>
        <begin position="4"/>
        <end position="98"/>
    </location>
</feature>
<dbReference type="AlphaFoldDB" id="A0A1X7AKG5"/>
<dbReference type="SUPFAM" id="SSF110849">
    <property type="entry name" value="ParB/Sulfiredoxin"/>
    <property type="match status" value="1"/>
</dbReference>
<evidence type="ECO:0000313" key="2">
    <source>
        <dbReference type="EMBL" id="SMA47377.1"/>
    </source>
</evidence>
<dbReference type="InterPro" id="IPR003115">
    <property type="entry name" value="ParB_N"/>
</dbReference>
<dbReference type="CDD" id="cd16387">
    <property type="entry name" value="ParB_N_Srx"/>
    <property type="match status" value="1"/>
</dbReference>
<dbReference type="Proteomes" id="UP000196573">
    <property type="component" value="Unassembled WGS sequence"/>
</dbReference>
<dbReference type="OrthoDB" id="426001at2"/>
<dbReference type="Gene3D" id="3.90.1530.10">
    <property type="entry name" value="Conserved hypothetical protein from pyrococcus furiosus pfu- 392566-001, ParB domain"/>
    <property type="match status" value="1"/>
</dbReference>
<dbReference type="SMART" id="SM00470">
    <property type="entry name" value="ParB"/>
    <property type="match status" value="1"/>
</dbReference>
<sequence>MTRIKVNLSTITTDYKLQQRVSEDASHIKQLIESIKEIGLQEPLKVVQSSDDDSLLWLVDGYHRFKACDSVGLKEVEVEVVEVGDFRSAFMQSLKVNSTNGLALARGEDDLKKAIHKYSTFIQDEAEQADKRVWVIDTNEVMQACACSKRYAQMVLKDINDDLKCERDNWVADRLDEKLAQGEIVKLSKQLCSRGKGFSVTVIKAVVKDLKAKHDTTEKVAKPVVIAAASQPEVVAKRTNNWHAVSDEETAAFLEAEIGGIFDEPLVIEGDSHLQQDLMPESLPVEDAVLTTENVALEAIRKVLALGLDMTALDGLSVEELQAVTKACSEVMTAAETRLMGHQKQAA</sequence>
<reference evidence="2 3" key="1">
    <citation type="submission" date="2017-03" db="EMBL/GenBank/DDBJ databases">
        <authorList>
            <person name="Afonso C.L."/>
            <person name="Miller P.J."/>
            <person name="Scott M.A."/>
            <person name="Spackman E."/>
            <person name="Goraichik I."/>
            <person name="Dimitrov K.M."/>
            <person name="Suarez D.L."/>
            <person name="Swayne D.E."/>
        </authorList>
    </citation>
    <scope>NUCLEOTIDE SEQUENCE [LARGE SCALE GENOMIC DNA]</scope>
    <source>
        <strain evidence="2">SB41UT1</strain>
    </source>
</reference>
<dbReference type="Pfam" id="PF02195">
    <property type="entry name" value="ParB_N"/>
    <property type="match status" value="1"/>
</dbReference>
<gene>
    <name evidence="2" type="ORF">EHSB41UT_02393</name>
</gene>
<accession>A0A1X7AKG5</accession>
<proteinExistence type="predicted"/>